<evidence type="ECO:0000256" key="3">
    <source>
        <dbReference type="ARBA" id="ARBA00022801"/>
    </source>
</evidence>
<dbReference type="Gene3D" id="3.40.720.10">
    <property type="entry name" value="Alkaline Phosphatase, subunit A"/>
    <property type="match status" value="1"/>
</dbReference>
<feature type="domain" description="3-keto-alpha-glucoside-1,2-lyase/3-keto-2-hydroxy-glucal hydratase" evidence="8">
    <location>
        <begin position="817"/>
        <end position="995"/>
    </location>
</feature>
<dbReference type="OrthoDB" id="9783154at2"/>
<feature type="signal peptide" evidence="6">
    <location>
        <begin position="1"/>
        <end position="29"/>
    </location>
</feature>
<dbReference type="EC" id="3.2.1.55" evidence="9"/>
<dbReference type="KEGG" id="rlc:K227x_23900"/>
<dbReference type="Gene3D" id="2.115.10.20">
    <property type="entry name" value="Glycosyl hydrolase domain, family 43"/>
    <property type="match status" value="1"/>
</dbReference>
<accession>A0A517NA45</accession>
<dbReference type="InterPro" id="IPR000917">
    <property type="entry name" value="Sulfatase_N"/>
</dbReference>
<dbReference type="Gene3D" id="2.60.120.560">
    <property type="entry name" value="Exo-inulinase, domain 1"/>
    <property type="match status" value="1"/>
</dbReference>
<keyword evidence="6" id="KW-0732">Signal</keyword>
<dbReference type="Pfam" id="PF00884">
    <property type="entry name" value="Sulfatase"/>
    <property type="match status" value="1"/>
</dbReference>
<organism evidence="9 10">
    <name type="scientific">Rubripirellula lacrimiformis</name>
    <dbReference type="NCBI Taxonomy" id="1930273"/>
    <lineage>
        <taxon>Bacteria</taxon>
        <taxon>Pseudomonadati</taxon>
        <taxon>Planctomycetota</taxon>
        <taxon>Planctomycetia</taxon>
        <taxon>Pirellulales</taxon>
        <taxon>Pirellulaceae</taxon>
        <taxon>Rubripirellula</taxon>
    </lineage>
</organism>
<comment type="similarity">
    <text evidence="2">Belongs to the glycosyl hydrolase 43 family.</text>
</comment>
<dbReference type="PANTHER" id="PTHR42693">
    <property type="entry name" value="ARYLSULFATASE FAMILY MEMBER"/>
    <property type="match status" value="1"/>
</dbReference>
<dbReference type="InterPro" id="IPR050738">
    <property type="entry name" value="Sulfatase"/>
</dbReference>
<dbReference type="CDD" id="cd18820">
    <property type="entry name" value="GH43_LbAraf43-like"/>
    <property type="match status" value="1"/>
</dbReference>
<dbReference type="EMBL" id="CP036525">
    <property type="protein sequence ID" value="QDT04004.1"/>
    <property type="molecule type" value="Genomic_DNA"/>
</dbReference>
<dbReference type="Gene3D" id="3.30.1120.10">
    <property type="match status" value="1"/>
</dbReference>
<evidence type="ECO:0000256" key="4">
    <source>
        <dbReference type="ARBA" id="ARBA00023295"/>
    </source>
</evidence>
<dbReference type="InterPro" id="IPR023296">
    <property type="entry name" value="Glyco_hydro_beta-prop_sf"/>
</dbReference>
<dbReference type="RefSeq" id="WP_145169552.1">
    <property type="nucleotide sequence ID" value="NZ_CP036525.1"/>
</dbReference>
<dbReference type="SUPFAM" id="SSF75005">
    <property type="entry name" value="Arabinanase/levansucrase/invertase"/>
    <property type="match status" value="1"/>
</dbReference>
<keyword evidence="4 9" id="KW-0326">Glycosidase</keyword>
<name>A0A517NA45_9BACT</name>
<dbReference type="GO" id="GO:0004065">
    <property type="term" value="F:arylsulfatase activity"/>
    <property type="evidence" value="ECO:0007669"/>
    <property type="project" value="TreeGrafter"/>
</dbReference>
<comment type="similarity">
    <text evidence="1">Belongs to the sulfatase family.</text>
</comment>
<dbReference type="GO" id="GO:0046556">
    <property type="term" value="F:alpha-L-arabinofuranosidase activity"/>
    <property type="evidence" value="ECO:0007669"/>
    <property type="project" value="UniProtKB-EC"/>
</dbReference>
<evidence type="ECO:0000256" key="1">
    <source>
        <dbReference type="ARBA" id="ARBA00008779"/>
    </source>
</evidence>
<evidence type="ECO:0000259" key="8">
    <source>
        <dbReference type="Pfam" id="PF06439"/>
    </source>
</evidence>
<evidence type="ECO:0000313" key="10">
    <source>
        <dbReference type="Proteomes" id="UP000318538"/>
    </source>
</evidence>
<dbReference type="PANTHER" id="PTHR42693:SF33">
    <property type="entry name" value="ARYLSULFATASE"/>
    <property type="match status" value="1"/>
</dbReference>
<evidence type="ECO:0000256" key="5">
    <source>
        <dbReference type="SAM" id="MobiDB-lite"/>
    </source>
</evidence>
<protein>
    <submittedName>
        <fullName evidence="9">Extracellular exo-alpha-(1-&gt;5)-L-arabinofuranosidase</fullName>
        <ecNumber evidence="9">3.2.1.55</ecNumber>
    </submittedName>
</protein>
<feature type="domain" description="Sulfatase N-terminal" evidence="7">
    <location>
        <begin position="33"/>
        <end position="342"/>
    </location>
</feature>
<dbReference type="InterPro" id="IPR006710">
    <property type="entry name" value="Glyco_hydro_43"/>
</dbReference>
<dbReference type="InterPro" id="IPR010496">
    <property type="entry name" value="AL/BT2_dom"/>
</dbReference>
<feature type="region of interest" description="Disordered" evidence="5">
    <location>
        <begin position="389"/>
        <end position="411"/>
    </location>
</feature>
<dbReference type="Pfam" id="PF06439">
    <property type="entry name" value="3keto-disac_hyd"/>
    <property type="match status" value="1"/>
</dbReference>
<proteinExistence type="inferred from homology"/>
<dbReference type="InterPro" id="IPR017850">
    <property type="entry name" value="Alkaline_phosphatase_core_sf"/>
</dbReference>
<dbReference type="Pfam" id="PF04616">
    <property type="entry name" value="Glyco_hydro_43"/>
    <property type="match status" value="1"/>
</dbReference>
<reference evidence="9 10" key="1">
    <citation type="submission" date="2019-02" db="EMBL/GenBank/DDBJ databases">
        <title>Deep-cultivation of Planctomycetes and their phenomic and genomic characterization uncovers novel biology.</title>
        <authorList>
            <person name="Wiegand S."/>
            <person name="Jogler M."/>
            <person name="Boedeker C."/>
            <person name="Pinto D."/>
            <person name="Vollmers J."/>
            <person name="Rivas-Marin E."/>
            <person name="Kohn T."/>
            <person name="Peeters S.H."/>
            <person name="Heuer A."/>
            <person name="Rast P."/>
            <person name="Oberbeckmann S."/>
            <person name="Bunk B."/>
            <person name="Jeske O."/>
            <person name="Meyerdierks A."/>
            <person name="Storesund J.E."/>
            <person name="Kallscheuer N."/>
            <person name="Luecker S."/>
            <person name="Lage O.M."/>
            <person name="Pohl T."/>
            <person name="Merkel B.J."/>
            <person name="Hornburger P."/>
            <person name="Mueller R.-W."/>
            <person name="Bruemmer F."/>
            <person name="Labrenz M."/>
            <person name="Spormann A.M."/>
            <person name="Op den Camp H."/>
            <person name="Overmann J."/>
            <person name="Amann R."/>
            <person name="Jetten M.S.M."/>
            <person name="Mascher T."/>
            <person name="Medema M.H."/>
            <person name="Devos D.P."/>
            <person name="Kaster A.-K."/>
            <person name="Ovreas L."/>
            <person name="Rohde M."/>
            <person name="Galperin M.Y."/>
            <person name="Jogler C."/>
        </authorList>
    </citation>
    <scope>NUCLEOTIDE SEQUENCE [LARGE SCALE GENOMIC DNA]</scope>
    <source>
        <strain evidence="9 10">K22_7</strain>
    </source>
</reference>
<gene>
    <name evidence="9" type="ORF">K227x_23900</name>
</gene>
<evidence type="ECO:0000256" key="6">
    <source>
        <dbReference type="SAM" id="SignalP"/>
    </source>
</evidence>
<keyword evidence="10" id="KW-1185">Reference proteome</keyword>
<dbReference type="SUPFAM" id="SSF53649">
    <property type="entry name" value="Alkaline phosphatase-like"/>
    <property type="match status" value="1"/>
</dbReference>
<keyword evidence="3 9" id="KW-0378">Hydrolase</keyword>
<evidence type="ECO:0000313" key="9">
    <source>
        <dbReference type="EMBL" id="QDT04004.1"/>
    </source>
</evidence>
<feature type="chain" id="PRO_5021922411" evidence="6">
    <location>
        <begin position="30"/>
        <end position="999"/>
    </location>
</feature>
<dbReference type="AlphaFoldDB" id="A0A517NA45"/>
<evidence type="ECO:0000259" key="7">
    <source>
        <dbReference type="Pfam" id="PF00884"/>
    </source>
</evidence>
<sequence length="999" mass="109920" precursor="true">MSRITAAPSLLLALLVGLCFTAATNVSFADKRPNVVTVFIDDMGWSDLSCFGGTRTTTENVDALAAEGLRFSNFYVNSPICSPSRVALSTGQYPQRWKISSYLASRKLNRERGMAQWLDLKAPMLAGRLQQSGYATGHFGKWHMGGQRDVGEAPLITEYGFDRSLTNFEGLGPRVLPLKDAFDGKPPQKHDLGSGDLGRGPIQWQDRSVVTATFVDDAIGFINEAAGQNKPFFVNVWPDDVHSPFFPPEVLRDETDGSKRALYFAVLDAMDQQLAKLFDRIRNDEKLRDNTLILVMSDNGHEEGAGSSDPLRGAKTWLYEGGVRSPLIVWGPGLLADEVAGTTNDQSVLCAMDVNRSLYSITGTPVPESVVFDGEDLSETLLGKTTQSRNDPIFWRRPPDRPGTSEADNPDLAVRDGKWKYLVNYDDSEPQLYELVADPSEVKNLADQRPQVAQRLHQSLIAWNAAMPADAGDPRLQDPQDVGSISPDLFINPIGEGADPWVIRDPNQPRYLWCTSHGNQAISIHSSDRLTSLGKPHTVWTAPQLGPVSAQVWAPELHFMDGRWYVYFAASDGDNANHLAYVLESLTEDPLGQYTLHGPLATGDGDDGMSPNTWAIDMTVLTIKDKRFAIWSGWDVPGSDQQYLYIAPMESPTKLAGPRIRLTNNSDHPWELTENGDAGRGLNEAPQVFQAKGKTFVTYSCGASWLPTYKLGILELTGEDPLDPDAWHKRPRPVFQGTHDVFGVGHSCFVKSIDGKQWWHIFHAKRDRKPGWRRAIYVQPMSVGKKGFPLLGKPIRAGKPTQRPSGEHVRQATLPIRLFGDQDTDSDWSYYAHHQSVDRKDDGLHLGVVTGAPVNHYPSGEKIVLDSPCPDDFIADATIDFNGNADARDAGILFRCTGPSVGFDAQRGYFAGIIPATGLVVVGKTNGTSWTEIARARSPIDVAKHQNLRVQMIGDQITVAHNGRHCLSVTDDTYASGTVGLRVVNTHAVFSDLKINGTD</sequence>
<dbReference type="Proteomes" id="UP000318538">
    <property type="component" value="Chromosome"/>
</dbReference>
<dbReference type="GO" id="GO:0005975">
    <property type="term" value="P:carbohydrate metabolic process"/>
    <property type="evidence" value="ECO:0007669"/>
    <property type="project" value="InterPro"/>
</dbReference>
<evidence type="ECO:0000256" key="2">
    <source>
        <dbReference type="ARBA" id="ARBA00009865"/>
    </source>
</evidence>